<sequence>MATAVITTKTVDFNDGNKIPSVGLGTWKAKEEEVYTSVTHALQAGYRHIDTAAAYGNEEPIGKAIKDSGIPREQLFITTKLWSNAHHDPVGAITESLDKLGLDYVDLYLLHWPVFLNPKGSPSRVPLLPNGKRDIVMDWSFVKTYELMHECVEKGLAKSIGVSNFSVKNLKVLMNATETKITPAVNQVELHPHLPQFQLGEYCAQHDIHLQAYSPLGSVGSPILKDEVLMAIGEKHGVSPATIVFSWMNSRDIVYLPKSLNRDRLRQNLLVVELDDEDIETINNIHKTFSKRYNDQDWSPMKPFEED</sequence>
<evidence type="ECO:0000313" key="1">
    <source>
        <dbReference type="EMBL" id="CAH6719276.1"/>
    </source>
</evidence>
<dbReference type="EMBL" id="CALSDN010000002">
    <property type="protein sequence ID" value="CAH6719276.1"/>
    <property type="molecule type" value="Genomic_DNA"/>
</dbReference>
<keyword evidence="2" id="KW-1185">Reference proteome</keyword>
<gene>
    <name evidence="1" type="ORF">CLIB1444_02S04830</name>
</gene>
<comment type="caution">
    <text evidence="1">The sequence shown here is derived from an EMBL/GenBank/DDBJ whole genome shotgun (WGS) entry which is preliminary data.</text>
</comment>
<evidence type="ECO:0000313" key="2">
    <source>
        <dbReference type="Proteomes" id="UP001152531"/>
    </source>
</evidence>
<name>A0ACA9Y2U4_9ASCO</name>
<organism evidence="1 2">
    <name type="scientific">[Candida] jaroonii</name>
    <dbReference type="NCBI Taxonomy" id="467808"/>
    <lineage>
        <taxon>Eukaryota</taxon>
        <taxon>Fungi</taxon>
        <taxon>Dikarya</taxon>
        <taxon>Ascomycota</taxon>
        <taxon>Saccharomycotina</taxon>
        <taxon>Pichiomycetes</taxon>
        <taxon>Debaryomycetaceae</taxon>
        <taxon>Yamadazyma</taxon>
    </lineage>
</organism>
<reference evidence="1" key="1">
    <citation type="submission" date="2022-06" db="EMBL/GenBank/DDBJ databases">
        <authorList>
            <person name="Legras J.-L."/>
            <person name="Devillers H."/>
            <person name="Grondin C."/>
        </authorList>
    </citation>
    <scope>NUCLEOTIDE SEQUENCE</scope>
    <source>
        <strain evidence="1">CLIB 1444</strain>
    </source>
</reference>
<accession>A0ACA9Y2U4</accession>
<proteinExistence type="predicted"/>
<protein>
    <submittedName>
        <fullName evidence="1">Glycerol 2-dehydrogenase (NADP(+))</fullName>
    </submittedName>
</protein>
<dbReference type="Proteomes" id="UP001152531">
    <property type="component" value="Unassembled WGS sequence"/>
</dbReference>